<dbReference type="PANTHER" id="PTHR43542:SF1">
    <property type="entry name" value="METHYLTRANSFERASE"/>
    <property type="match status" value="1"/>
</dbReference>
<reference evidence="3" key="2">
    <citation type="submission" date="2021-09" db="EMBL/GenBank/DDBJ databases">
        <authorList>
            <person name="Gilroy R."/>
        </authorList>
    </citation>
    <scope>NUCLEOTIDE SEQUENCE</scope>
    <source>
        <strain evidence="3">CHK174-6876</strain>
    </source>
</reference>
<evidence type="ECO:0000256" key="2">
    <source>
        <dbReference type="ARBA" id="ARBA00022679"/>
    </source>
</evidence>
<dbReference type="Proteomes" id="UP000707535">
    <property type="component" value="Unassembled WGS sequence"/>
</dbReference>
<dbReference type="NCBIfam" id="TIGR00095">
    <property type="entry name" value="16S rRNA (guanine(966)-N(2))-methyltransferase RsmD"/>
    <property type="match status" value="1"/>
</dbReference>
<gene>
    <name evidence="3" type="primary">rsmD</name>
    <name evidence="3" type="ORF">K8V00_09600</name>
</gene>
<name>A0A921FCE1_9LACO</name>
<dbReference type="PANTHER" id="PTHR43542">
    <property type="entry name" value="METHYLTRANSFERASE"/>
    <property type="match status" value="1"/>
</dbReference>
<dbReference type="InterPro" id="IPR029063">
    <property type="entry name" value="SAM-dependent_MTases_sf"/>
</dbReference>
<dbReference type="EMBL" id="DYXG01000094">
    <property type="protein sequence ID" value="HJE97863.1"/>
    <property type="molecule type" value="Genomic_DNA"/>
</dbReference>
<dbReference type="EC" id="2.1.1.171" evidence="3"/>
<reference evidence="3" key="1">
    <citation type="journal article" date="2021" name="PeerJ">
        <title>Extensive microbial diversity within the chicken gut microbiome revealed by metagenomics and culture.</title>
        <authorList>
            <person name="Gilroy R."/>
            <person name="Ravi A."/>
            <person name="Getino M."/>
            <person name="Pursley I."/>
            <person name="Horton D.L."/>
            <person name="Alikhan N.F."/>
            <person name="Baker D."/>
            <person name="Gharbi K."/>
            <person name="Hall N."/>
            <person name="Watson M."/>
            <person name="Adriaenssens E.M."/>
            <person name="Foster-Nyarko E."/>
            <person name="Jarju S."/>
            <person name="Secka A."/>
            <person name="Antonio M."/>
            <person name="Oren A."/>
            <person name="Chaudhuri R.R."/>
            <person name="La Ragione R."/>
            <person name="Hildebrand F."/>
            <person name="Pallen M.J."/>
        </authorList>
    </citation>
    <scope>NUCLEOTIDE SEQUENCE</scope>
    <source>
        <strain evidence="3">CHK174-6876</strain>
    </source>
</reference>
<dbReference type="GO" id="GO:0003676">
    <property type="term" value="F:nucleic acid binding"/>
    <property type="evidence" value="ECO:0007669"/>
    <property type="project" value="InterPro"/>
</dbReference>
<dbReference type="InterPro" id="IPR004398">
    <property type="entry name" value="RNA_MeTrfase_RsmD"/>
</dbReference>
<dbReference type="Gene3D" id="3.40.50.150">
    <property type="entry name" value="Vaccinia Virus protein VP39"/>
    <property type="match status" value="1"/>
</dbReference>
<dbReference type="PROSITE" id="PS00092">
    <property type="entry name" value="N6_MTASE"/>
    <property type="match status" value="1"/>
</dbReference>
<dbReference type="SUPFAM" id="SSF53335">
    <property type="entry name" value="S-adenosyl-L-methionine-dependent methyltransferases"/>
    <property type="match status" value="1"/>
</dbReference>
<dbReference type="PIRSF" id="PIRSF004553">
    <property type="entry name" value="CHP00095"/>
    <property type="match status" value="1"/>
</dbReference>
<evidence type="ECO:0000313" key="4">
    <source>
        <dbReference type="Proteomes" id="UP000707535"/>
    </source>
</evidence>
<dbReference type="Pfam" id="PF03602">
    <property type="entry name" value="Cons_hypoth95"/>
    <property type="match status" value="1"/>
</dbReference>
<evidence type="ECO:0000256" key="1">
    <source>
        <dbReference type="ARBA" id="ARBA00022603"/>
    </source>
</evidence>
<comment type="caution">
    <text evidence="3">The sequence shown here is derived from an EMBL/GenBank/DDBJ whole genome shotgun (WGS) entry which is preliminary data.</text>
</comment>
<proteinExistence type="predicted"/>
<dbReference type="AlphaFoldDB" id="A0A921FCE1"/>
<evidence type="ECO:0000313" key="3">
    <source>
        <dbReference type="EMBL" id="HJE97863.1"/>
    </source>
</evidence>
<organism evidence="3 4">
    <name type="scientific">Ligilactobacillus acidipiscis</name>
    <dbReference type="NCBI Taxonomy" id="89059"/>
    <lineage>
        <taxon>Bacteria</taxon>
        <taxon>Bacillati</taxon>
        <taxon>Bacillota</taxon>
        <taxon>Bacilli</taxon>
        <taxon>Lactobacillales</taxon>
        <taxon>Lactobacillaceae</taxon>
        <taxon>Ligilactobacillus</taxon>
    </lineage>
</organism>
<dbReference type="CDD" id="cd02440">
    <property type="entry name" value="AdoMet_MTases"/>
    <property type="match status" value="1"/>
</dbReference>
<keyword evidence="2 3" id="KW-0808">Transferase</keyword>
<protein>
    <submittedName>
        <fullName evidence="3">16S rRNA (Guanine(966)-N(2))-methyltransferase RsmD</fullName>
        <ecNumber evidence="3">2.1.1.171</ecNumber>
    </submittedName>
</protein>
<sequence length="193" mass="21728">MEKKMRVVAGNYKGRRLKAVNGMKTRPTTDKVKESMFNIIGPYFDGGHVLDVFAGSGALGIEAVSRGADHAILIDRSYQAIKTINENVALTKEPQRFSVVKGDSFKIINSLAEKQEKFSYVFFDPPYREQKIVKMIQTLVKLQLLAKNAVIVCETDQNAHLPVELADFDLLKQVDYGITELTYYEYNGGEDLK</sequence>
<accession>A0A921FCE1</accession>
<dbReference type="InterPro" id="IPR002052">
    <property type="entry name" value="DNA_methylase_N6_adenine_CS"/>
</dbReference>
<keyword evidence="1 3" id="KW-0489">Methyltransferase</keyword>
<dbReference type="GO" id="GO:0052913">
    <property type="term" value="F:16S rRNA (guanine(966)-N(2))-methyltransferase activity"/>
    <property type="evidence" value="ECO:0007669"/>
    <property type="project" value="UniProtKB-EC"/>
</dbReference>